<name>Q21RT6_ALBFT</name>
<dbReference type="SUPFAM" id="SSF46626">
    <property type="entry name" value="Cytochrome c"/>
    <property type="match status" value="1"/>
</dbReference>
<keyword evidence="5" id="KW-0732">Signal</keyword>
<evidence type="ECO:0000256" key="5">
    <source>
        <dbReference type="SAM" id="SignalP"/>
    </source>
</evidence>
<dbReference type="EMBL" id="CP000267">
    <property type="protein sequence ID" value="ABD71517.1"/>
    <property type="molecule type" value="Genomic_DNA"/>
</dbReference>
<evidence type="ECO:0000313" key="8">
    <source>
        <dbReference type="Proteomes" id="UP000008332"/>
    </source>
</evidence>
<evidence type="ECO:0000256" key="1">
    <source>
        <dbReference type="ARBA" id="ARBA00022617"/>
    </source>
</evidence>
<gene>
    <name evidence="7" type="ordered locus">Rfer_3817</name>
</gene>
<dbReference type="KEGG" id="rfr:Rfer_3817"/>
<dbReference type="GO" id="GO:0046872">
    <property type="term" value="F:metal ion binding"/>
    <property type="evidence" value="ECO:0007669"/>
    <property type="project" value="UniProtKB-KW"/>
</dbReference>
<dbReference type="eggNOG" id="COG2010">
    <property type="taxonomic scope" value="Bacteria"/>
</dbReference>
<keyword evidence="1 4" id="KW-0349">Heme</keyword>
<dbReference type="Pfam" id="PF09086">
    <property type="entry name" value="DUF1924"/>
    <property type="match status" value="1"/>
</dbReference>
<dbReference type="HOGENOM" id="CLU_146035_0_0_4"/>
<evidence type="ECO:0000256" key="3">
    <source>
        <dbReference type="ARBA" id="ARBA00023004"/>
    </source>
</evidence>
<dbReference type="InterPro" id="IPR015170">
    <property type="entry name" value="DUF1924_SHP"/>
</dbReference>
<feature type="chain" id="PRO_5004200838" description="Cytochrome c domain-containing protein" evidence="5">
    <location>
        <begin position="23"/>
        <end position="131"/>
    </location>
</feature>
<proteinExistence type="predicted"/>
<dbReference type="InterPro" id="IPR036909">
    <property type="entry name" value="Cyt_c-like_dom_sf"/>
</dbReference>
<protein>
    <recommendedName>
        <fullName evidence="6">Cytochrome c domain-containing protein</fullName>
    </recommendedName>
</protein>
<dbReference type="OrthoDB" id="5295318at2"/>
<organism evidence="7 8">
    <name type="scientific">Albidiferax ferrireducens (strain ATCC BAA-621 / DSM 15236 / T118)</name>
    <name type="common">Rhodoferax ferrireducens</name>
    <dbReference type="NCBI Taxonomy" id="338969"/>
    <lineage>
        <taxon>Bacteria</taxon>
        <taxon>Pseudomonadati</taxon>
        <taxon>Pseudomonadota</taxon>
        <taxon>Betaproteobacteria</taxon>
        <taxon>Burkholderiales</taxon>
        <taxon>Comamonadaceae</taxon>
        <taxon>Rhodoferax</taxon>
    </lineage>
</organism>
<feature type="signal peptide" evidence="5">
    <location>
        <begin position="1"/>
        <end position="22"/>
    </location>
</feature>
<keyword evidence="3 4" id="KW-0408">Iron</keyword>
<accession>Q21RT6</accession>
<dbReference type="STRING" id="338969.Rfer_3817"/>
<dbReference type="Proteomes" id="UP000008332">
    <property type="component" value="Chromosome"/>
</dbReference>
<dbReference type="AlphaFoldDB" id="Q21RT6"/>
<dbReference type="GO" id="GO:0009055">
    <property type="term" value="F:electron transfer activity"/>
    <property type="evidence" value="ECO:0007669"/>
    <property type="project" value="InterPro"/>
</dbReference>
<evidence type="ECO:0000256" key="4">
    <source>
        <dbReference type="PROSITE-ProRule" id="PRU00433"/>
    </source>
</evidence>
<sequence>MKQTLKKMSWLVCPALPLVAAANPVQDSYRAAAKQENPAFQDFSATAGRRLYTTRVGELACASCHTDSPMQEGKHLKTNKVILPMAPAANPKRLTDAANVEKWFKRNCSDVLKRACTAQEKGDFMAYLLSK</sequence>
<dbReference type="Gene3D" id="1.10.760.10">
    <property type="entry name" value="Cytochrome c-like domain"/>
    <property type="match status" value="1"/>
</dbReference>
<dbReference type="PROSITE" id="PS51007">
    <property type="entry name" value="CYTC"/>
    <property type="match status" value="1"/>
</dbReference>
<dbReference type="RefSeq" id="WP_011466080.1">
    <property type="nucleotide sequence ID" value="NC_007908.1"/>
</dbReference>
<evidence type="ECO:0000259" key="6">
    <source>
        <dbReference type="PROSITE" id="PS51007"/>
    </source>
</evidence>
<evidence type="ECO:0000313" key="7">
    <source>
        <dbReference type="EMBL" id="ABD71517.1"/>
    </source>
</evidence>
<dbReference type="InterPro" id="IPR009056">
    <property type="entry name" value="Cyt_c-like_dom"/>
</dbReference>
<reference evidence="8" key="1">
    <citation type="submission" date="2006-02" db="EMBL/GenBank/DDBJ databases">
        <title>Complete sequence of chromosome of Rhodoferax ferrireducens DSM 15236.</title>
        <authorList>
            <person name="Copeland A."/>
            <person name="Lucas S."/>
            <person name="Lapidus A."/>
            <person name="Barry K."/>
            <person name="Detter J.C."/>
            <person name="Glavina del Rio T."/>
            <person name="Hammon N."/>
            <person name="Israni S."/>
            <person name="Pitluck S."/>
            <person name="Brettin T."/>
            <person name="Bruce D."/>
            <person name="Han C."/>
            <person name="Tapia R."/>
            <person name="Gilna P."/>
            <person name="Kiss H."/>
            <person name="Schmutz J."/>
            <person name="Larimer F."/>
            <person name="Land M."/>
            <person name="Kyrpides N."/>
            <person name="Ivanova N."/>
            <person name="Richardson P."/>
        </authorList>
    </citation>
    <scope>NUCLEOTIDE SEQUENCE [LARGE SCALE GENOMIC DNA]</scope>
    <source>
        <strain evidence="8">ATCC BAA-621 / DSM 15236 / T118</strain>
    </source>
</reference>
<dbReference type="GO" id="GO:0020037">
    <property type="term" value="F:heme binding"/>
    <property type="evidence" value="ECO:0007669"/>
    <property type="project" value="InterPro"/>
</dbReference>
<evidence type="ECO:0000256" key="2">
    <source>
        <dbReference type="ARBA" id="ARBA00022723"/>
    </source>
</evidence>
<keyword evidence="2 4" id="KW-0479">Metal-binding</keyword>
<keyword evidence="8" id="KW-1185">Reference proteome</keyword>
<feature type="domain" description="Cytochrome c" evidence="6">
    <location>
        <begin position="43"/>
        <end position="131"/>
    </location>
</feature>